<keyword evidence="2" id="KW-0813">Transport</keyword>
<dbReference type="Proteomes" id="UP000801492">
    <property type="component" value="Unassembled WGS sequence"/>
</dbReference>
<accession>A0A8K0GII5</accession>
<evidence type="ECO:0000256" key="5">
    <source>
        <dbReference type="ARBA" id="ARBA00023136"/>
    </source>
</evidence>
<keyword evidence="9" id="KW-1185">Reference proteome</keyword>
<sequence>MVSNPPIIFLDEPTSGLDSVSVKHCIEILKVLTGQERTVICTIHQPSSYVFKSFNQVYFIQDGMCVYNGSSSNLIPFMSSLGYDCPVTYSPADFIIETVQTVQESVSPLVDSIQNGKLNRRDSKVLHSSDYPLLRKSSDIYKETTQMLETKTDIDFPTSFWTQFSILFSRMILQIKRNKKAIWIQLFHHTLCGVLFGLLFSGIGNNASFTVSNFKYCVCVLVFFVYTYIMSPVILFPSEVRLLKREYFNRWYGLKPYFLAVSLRSLPLMLVLGMAFIIITYLLTDQPMELDRFVWFSFASILVGVASEGLGTTIGSICSITNGSMVAPAVAAPLVFFCIYGMGYGQYIGRVMNIIIYTSYMRVGIVALTQSVFGNRHPLECTDEIYCYYQDPKRLLRDVGMADASYTLHVLGLIGYVIFFRLIAYLALRFRLTSELSRIIVNYISKIFHYR</sequence>
<dbReference type="SUPFAM" id="SSF52540">
    <property type="entry name" value="P-loop containing nucleoside triphosphate hydrolases"/>
    <property type="match status" value="1"/>
</dbReference>
<dbReference type="InterPro" id="IPR013525">
    <property type="entry name" value="ABC2_TM"/>
</dbReference>
<evidence type="ECO:0000256" key="3">
    <source>
        <dbReference type="ARBA" id="ARBA00022692"/>
    </source>
</evidence>
<name>A0A8K0GII5_IGNLU</name>
<dbReference type="EMBL" id="VTPC01002107">
    <property type="protein sequence ID" value="KAF2900586.1"/>
    <property type="molecule type" value="Genomic_DNA"/>
</dbReference>
<dbReference type="Gene3D" id="3.40.50.300">
    <property type="entry name" value="P-loop containing nucleotide triphosphate hydrolases"/>
    <property type="match status" value="1"/>
</dbReference>
<dbReference type="PANTHER" id="PTHR48041">
    <property type="entry name" value="ABC TRANSPORTER G FAMILY MEMBER 28"/>
    <property type="match status" value="1"/>
</dbReference>
<evidence type="ECO:0000313" key="9">
    <source>
        <dbReference type="Proteomes" id="UP000801492"/>
    </source>
</evidence>
<dbReference type="PANTHER" id="PTHR48041:SF105">
    <property type="entry name" value="FI02074P"/>
    <property type="match status" value="1"/>
</dbReference>
<feature type="transmembrane region" description="Helical" evidence="6">
    <location>
        <begin position="257"/>
        <end position="283"/>
    </location>
</feature>
<evidence type="ECO:0000259" key="7">
    <source>
        <dbReference type="Pfam" id="PF01061"/>
    </source>
</evidence>
<keyword evidence="5 6" id="KW-0472">Membrane</keyword>
<proteinExistence type="predicted"/>
<protein>
    <recommendedName>
        <fullName evidence="7">ABC-2 type transporter transmembrane domain-containing protein</fullName>
    </recommendedName>
</protein>
<feature type="transmembrane region" description="Helical" evidence="6">
    <location>
        <begin position="181"/>
        <end position="201"/>
    </location>
</feature>
<keyword evidence="3 6" id="KW-0812">Transmembrane</keyword>
<keyword evidence="4 6" id="KW-1133">Transmembrane helix</keyword>
<dbReference type="AlphaFoldDB" id="A0A8K0GII5"/>
<evidence type="ECO:0000256" key="1">
    <source>
        <dbReference type="ARBA" id="ARBA00004141"/>
    </source>
</evidence>
<comment type="caution">
    <text evidence="8">The sequence shown here is derived from an EMBL/GenBank/DDBJ whole genome shotgun (WGS) entry which is preliminary data.</text>
</comment>
<evidence type="ECO:0000256" key="4">
    <source>
        <dbReference type="ARBA" id="ARBA00022989"/>
    </source>
</evidence>
<feature type="domain" description="ABC-2 type transporter transmembrane" evidence="7">
    <location>
        <begin position="162"/>
        <end position="373"/>
    </location>
</feature>
<dbReference type="OrthoDB" id="66620at2759"/>
<dbReference type="InterPro" id="IPR027417">
    <property type="entry name" value="P-loop_NTPase"/>
</dbReference>
<evidence type="ECO:0000256" key="2">
    <source>
        <dbReference type="ARBA" id="ARBA00022448"/>
    </source>
</evidence>
<feature type="transmembrane region" description="Helical" evidence="6">
    <location>
        <begin position="213"/>
        <end position="236"/>
    </location>
</feature>
<feature type="transmembrane region" description="Helical" evidence="6">
    <location>
        <begin position="325"/>
        <end position="343"/>
    </location>
</feature>
<comment type="subcellular location">
    <subcellularLocation>
        <location evidence="1">Membrane</location>
        <topology evidence="1">Multi-pass membrane protein</topology>
    </subcellularLocation>
</comment>
<dbReference type="InterPro" id="IPR050352">
    <property type="entry name" value="ABCG_transporters"/>
</dbReference>
<evidence type="ECO:0000256" key="6">
    <source>
        <dbReference type="SAM" id="Phobius"/>
    </source>
</evidence>
<evidence type="ECO:0000313" key="8">
    <source>
        <dbReference type="EMBL" id="KAF2900586.1"/>
    </source>
</evidence>
<gene>
    <name evidence="8" type="ORF">ILUMI_05599</name>
</gene>
<dbReference type="GO" id="GO:0005886">
    <property type="term" value="C:plasma membrane"/>
    <property type="evidence" value="ECO:0007669"/>
    <property type="project" value="TreeGrafter"/>
</dbReference>
<feature type="transmembrane region" description="Helical" evidence="6">
    <location>
        <begin position="406"/>
        <end position="428"/>
    </location>
</feature>
<reference evidence="8" key="1">
    <citation type="submission" date="2019-08" db="EMBL/GenBank/DDBJ databases">
        <title>The genome of the North American firefly Photinus pyralis.</title>
        <authorList>
            <consortium name="Photinus pyralis genome working group"/>
            <person name="Fallon T.R."/>
            <person name="Sander Lower S.E."/>
            <person name="Weng J.-K."/>
        </authorList>
    </citation>
    <scope>NUCLEOTIDE SEQUENCE</scope>
    <source>
        <strain evidence="8">TRF0915ILg1</strain>
        <tissue evidence="8">Whole body</tissue>
    </source>
</reference>
<organism evidence="8 9">
    <name type="scientific">Ignelater luminosus</name>
    <name type="common">Cucubano</name>
    <name type="synonym">Pyrophorus luminosus</name>
    <dbReference type="NCBI Taxonomy" id="2038154"/>
    <lineage>
        <taxon>Eukaryota</taxon>
        <taxon>Metazoa</taxon>
        <taxon>Ecdysozoa</taxon>
        <taxon>Arthropoda</taxon>
        <taxon>Hexapoda</taxon>
        <taxon>Insecta</taxon>
        <taxon>Pterygota</taxon>
        <taxon>Neoptera</taxon>
        <taxon>Endopterygota</taxon>
        <taxon>Coleoptera</taxon>
        <taxon>Polyphaga</taxon>
        <taxon>Elateriformia</taxon>
        <taxon>Elateroidea</taxon>
        <taxon>Elateridae</taxon>
        <taxon>Agrypninae</taxon>
        <taxon>Pyrophorini</taxon>
        <taxon>Ignelater</taxon>
    </lineage>
</organism>
<dbReference type="GO" id="GO:0140359">
    <property type="term" value="F:ABC-type transporter activity"/>
    <property type="evidence" value="ECO:0007669"/>
    <property type="project" value="InterPro"/>
</dbReference>
<feature type="transmembrane region" description="Helical" evidence="6">
    <location>
        <begin position="295"/>
        <end position="318"/>
    </location>
</feature>
<dbReference type="Pfam" id="PF01061">
    <property type="entry name" value="ABC2_membrane"/>
    <property type="match status" value="1"/>
</dbReference>